<evidence type="ECO:0000313" key="3">
    <source>
        <dbReference type="Proteomes" id="UP000623129"/>
    </source>
</evidence>
<keyword evidence="3" id="KW-1185">Reference proteome</keyword>
<protein>
    <submittedName>
        <fullName evidence="2">Fruit protein</fullName>
    </submittedName>
</protein>
<dbReference type="PANTHER" id="PTHR47215:SF2">
    <property type="entry name" value="OS01G0120600 PROTEIN"/>
    <property type="match status" value="1"/>
</dbReference>
<dbReference type="Gene3D" id="3.40.50.80">
    <property type="entry name" value="Nucleotide-binding domain of ferredoxin-NADP reductase (FNR) module"/>
    <property type="match status" value="1"/>
</dbReference>
<evidence type="ECO:0000313" key="2">
    <source>
        <dbReference type="EMBL" id="KAF3328968.1"/>
    </source>
</evidence>
<dbReference type="AlphaFoldDB" id="A0A833QVC5"/>
<dbReference type="OrthoDB" id="1856718at2759"/>
<dbReference type="Gene3D" id="2.40.30.10">
    <property type="entry name" value="Translation factors"/>
    <property type="match status" value="1"/>
</dbReference>
<dbReference type="Pfam" id="PF00175">
    <property type="entry name" value="NAD_binding_1"/>
    <property type="match status" value="1"/>
</dbReference>
<dbReference type="PROSITE" id="PS51384">
    <property type="entry name" value="FAD_FR"/>
    <property type="match status" value="1"/>
</dbReference>
<dbReference type="SUPFAM" id="SSF52343">
    <property type="entry name" value="Ferredoxin reductase-like, C-terminal NADP-linked domain"/>
    <property type="match status" value="1"/>
</dbReference>
<organism evidence="2 3">
    <name type="scientific">Carex littledalei</name>
    <dbReference type="NCBI Taxonomy" id="544730"/>
    <lineage>
        <taxon>Eukaryota</taxon>
        <taxon>Viridiplantae</taxon>
        <taxon>Streptophyta</taxon>
        <taxon>Embryophyta</taxon>
        <taxon>Tracheophyta</taxon>
        <taxon>Spermatophyta</taxon>
        <taxon>Magnoliopsida</taxon>
        <taxon>Liliopsida</taxon>
        <taxon>Poales</taxon>
        <taxon>Cyperaceae</taxon>
        <taxon>Cyperoideae</taxon>
        <taxon>Cariceae</taxon>
        <taxon>Carex</taxon>
        <taxon>Carex subgen. Euthyceras</taxon>
    </lineage>
</organism>
<dbReference type="PANTHER" id="PTHR47215">
    <property type="match status" value="1"/>
</dbReference>
<dbReference type="SUPFAM" id="SSF63380">
    <property type="entry name" value="Riboflavin synthase domain-like"/>
    <property type="match status" value="1"/>
</dbReference>
<dbReference type="InterPro" id="IPR017927">
    <property type="entry name" value="FAD-bd_FR_type"/>
</dbReference>
<feature type="domain" description="FAD-binding FR-type" evidence="1">
    <location>
        <begin position="32"/>
        <end position="141"/>
    </location>
</feature>
<sequence length="278" mass="30418">MLLPSLLRRRLFSSLATATAAAPHISPLTFSDTWAPATVSHISPATSDHTLFHLTLNLSSHQSLAARHVSSGQFLPLRVPSSCATPPLLLSIASPPHVAQLDSEFELLVKRVSGSVSDALCKMREGDLVEVGEVMGKGFEIQRLWSGHVGGDDVTLVLMFATGSGISPIRSLIESGFNENKKAEVRLYYGARNLERMAYQDRFKYWESSGVKVIPVMSRPEDRWSGARGYVQTTFLREKHISGPSTGAVLCGHRQMTEEITSILLANGVSKEKILTNF</sequence>
<dbReference type="InterPro" id="IPR001433">
    <property type="entry name" value="OxRdtase_FAD/NAD-bd"/>
</dbReference>
<dbReference type="EMBL" id="SWLB01000015">
    <property type="protein sequence ID" value="KAF3328968.1"/>
    <property type="molecule type" value="Genomic_DNA"/>
</dbReference>
<name>A0A833QVC5_9POAL</name>
<dbReference type="InterPro" id="IPR017938">
    <property type="entry name" value="Riboflavin_synthase-like_b-brl"/>
</dbReference>
<proteinExistence type="predicted"/>
<dbReference type="GO" id="GO:0016491">
    <property type="term" value="F:oxidoreductase activity"/>
    <property type="evidence" value="ECO:0007669"/>
    <property type="project" value="InterPro"/>
</dbReference>
<gene>
    <name evidence="2" type="ORF">FCM35_KLT06046</name>
</gene>
<dbReference type="InterPro" id="IPR039261">
    <property type="entry name" value="FNR_nucleotide-bd"/>
</dbReference>
<comment type="caution">
    <text evidence="2">The sequence shown here is derived from an EMBL/GenBank/DDBJ whole genome shotgun (WGS) entry which is preliminary data.</text>
</comment>
<accession>A0A833QVC5</accession>
<dbReference type="Proteomes" id="UP000623129">
    <property type="component" value="Unassembled WGS sequence"/>
</dbReference>
<dbReference type="CDD" id="cd00322">
    <property type="entry name" value="FNR_like"/>
    <property type="match status" value="1"/>
</dbReference>
<reference evidence="2" key="1">
    <citation type="submission" date="2020-01" db="EMBL/GenBank/DDBJ databases">
        <title>Genome sequence of Kobresia littledalei, the first chromosome-level genome in the family Cyperaceae.</title>
        <authorList>
            <person name="Qu G."/>
        </authorList>
    </citation>
    <scope>NUCLEOTIDE SEQUENCE</scope>
    <source>
        <strain evidence="2">C.B.Clarke</strain>
        <tissue evidence="2">Leaf</tissue>
    </source>
</reference>
<evidence type="ECO:0000259" key="1">
    <source>
        <dbReference type="PROSITE" id="PS51384"/>
    </source>
</evidence>